<proteinExistence type="predicted"/>
<dbReference type="RefSeq" id="WP_117398578.1">
    <property type="nucleotide sequence ID" value="NZ_QVNQ01000002.1"/>
</dbReference>
<dbReference type="EMBL" id="QVNQ01000002">
    <property type="protein sequence ID" value="RFS86307.1"/>
    <property type="molecule type" value="Genomic_DNA"/>
</dbReference>
<name>A0A372GLP3_9ACTN</name>
<reference evidence="1 2" key="1">
    <citation type="submission" date="2018-08" db="EMBL/GenBank/DDBJ databases">
        <title>Actinomadura spongicola sp. nov., isolated from marine sponge Leucetta chagosensis.</title>
        <authorList>
            <person name="Li L."/>
            <person name="Lin H.W."/>
        </authorList>
    </citation>
    <scope>NUCLEOTIDE SEQUENCE [LARGE SCALE GENOMIC DNA]</scope>
    <source>
        <strain evidence="1 2">LHW52907</strain>
    </source>
</reference>
<evidence type="ECO:0008006" key="3">
    <source>
        <dbReference type="Google" id="ProtNLM"/>
    </source>
</evidence>
<dbReference type="Pfam" id="PF21863">
    <property type="entry name" value="HTH_67"/>
    <property type="match status" value="1"/>
</dbReference>
<evidence type="ECO:0000313" key="1">
    <source>
        <dbReference type="EMBL" id="RFS86307.1"/>
    </source>
</evidence>
<gene>
    <name evidence="1" type="ORF">D0T12_06805</name>
</gene>
<sequence length="282" mass="29665">MDVSIARDFWSALEPLHAVTYFAPECLAANKEVGLRGFWMGYFGSRGAPLGPVPAAVIEASFYGFHPARVRRAVPDAWGFASPASILAVRGVAAAKALRRAAPDIDGVAAEAVPRLRAVVEAADGAGRVLFAANRDLDPPEDPVEALWQLATALREHRGDGHVAVLTAEGLNGLECNVLACAVSGTPGELLRFSRGWSEEEWDEASAALAARGLVDGESATDAGRTLKAEIERRTDALAAPPYQSLDDPAALHRLLAPVARAVAENGDIPFPNPIGLPRPAG</sequence>
<dbReference type="InterPro" id="IPR054058">
    <property type="entry name" value="HTH_67"/>
</dbReference>
<accession>A0A372GLP3</accession>
<evidence type="ECO:0000313" key="2">
    <source>
        <dbReference type="Proteomes" id="UP000262882"/>
    </source>
</evidence>
<dbReference type="AlphaFoldDB" id="A0A372GLP3"/>
<organism evidence="1 2">
    <name type="scientific">Actinomadura spongiicola</name>
    <dbReference type="NCBI Taxonomy" id="2303421"/>
    <lineage>
        <taxon>Bacteria</taxon>
        <taxon>Bacillati</taxon>
        <taxon>Actinomycetota</taxon>
        <taxon>Actinomycetes</taxon>
        <taxon>Streptosporangiales</taxon>
        <taxon>Thermomonosporaceae</taxon>
        <taxon>Actinomadura</taxon>
    </lineage>
</organism>
<keyword evidence="2" id="KW-1185">Reference proteome</keyword>
<dbReference type="OrthoDB" id="157052at2"/>
<dbReference type="NCBIfam" id="NF047719">
    <property type="entry name" value="SCO6745_fam_HTH"/>
    <property type="match status" value="1"/>
</dbReference>
<dbReference type="Proteomes" id="UP000262882">
    <property type="component" value="Unassembled WGS sequence"/>
</dbReference>
<protein>
    <recommendedName>
        <fullName evidence="3">SalK</fullName>
    </recommendedName>
</protein>
<comment type="caution">
    <text evidence="1">The sequence shown here is derived from an EMBL/GenBank/DDBJ whole genome shotgun (WGS) entry which is preliminary data.</text>
</comment>